<dbReference type="Pfam" id="PF07963">
    <property type="entry name" value="N_methyl"/>
    <property type="match status" value="1"/>
</dbReference>
<feature type="domain" description="Type II secretion system protein GspI C-terminal" evidence="10">
    <location>
        <begin position="40"/>
        <end position="102"/>
    </location>
</feature>
<evidence type="ECO:0000256" key="1">
    <source>
        <dbReference type="ARBA" id="ARBA00004377"/>
    </source>
</evidence>
<organism evidence="11 12">
    <name type="scientific">Pseudomonas kulmbachensis</name>
    <dbReference type="NCBI Taxonomy" id="3043408"/>
    <lineage>
        <taxon>Bacteria</taxon>
        <taxon>Pseudomonadati</taxon>
        <taxon>Pseudomonadota</taxon>
        <taxon>Gammaproteobacteria</taxon>
        <taxon>Pseudomonadales</taxon>
        <taxon>Pseudomonadaceae</taxon>
        <taxon>Pseudomonas</taxon>
    </lineage>
</organism>
<dbReference type="InterPro" id="IPR003413">
    <property type="entry name" value="T2SS_GspI_C"/>
</dbReference>
<keyword evidence="5 9" id="KW-0997">Cell inner membrane</keyword>
<proteinExistence type="inferred from homology"/>
<evidence type="ECO:0000256" key="8">
    <source>
        <dbReference type="ARBA" id="ARBA00023136"/>
    </source>
</evidence>
<evidence type="ECO:0000256" key="9">
    <source>
        <dbReference type="RuleBase" id="RU368030"/>
    </source>
</evidence>
<comment type="function">
    <text evidence="9">Component of the type II secretion system required for the energy-dependent secretion of extracellular factors such as proteases and toxins from the periplasm.</text>
</comment>
<keyword evidence="4 9" id="KW-0488">Methylation</keyword>
<comment type="caution">
    <text evidence="11">The sequence shown here is derived from an EMBL/GenBank/DDBJ whole genome shotgun (WGS) entry which is preliminary data.</text>
</comment>
<dbReference type="Pfam" id="PF02501">
    <property type="entry name" value="T2SSI"/>
    <property type="match status" value="1"/>
</dbReference>
<keyword evidence="6 9" id="KW-0812">Transmembrane</keyword>
<keyword evidence="7 9" id="KW-1133">Transmembrane helix</keyword>
<dbReference type="SUPFAM" id="SSF54523">
    <property type="entry name" value="Pili subunits"/>
    <property type="match status" value="1"/>
</dbReference>
<evidence type="ECO:0000256" key="5">
    <source>
        <dbReference type="ARBA" id="ARBA00022519"/>
    </source>
</evidence>
<feature type="transmembrane region" description="Helical" evidence="9">
    <location>
        <begin position="7"/>
        <end position="30"/>
    </location>
</feature>
<dbReference type="RefSeq" id="WP_395247364.1">
    <property type="nucleotide sequence ID" value="NZ_JBINXA010000012.1"/>
</dbReference>
<evidence type="ECO:0000256" key="4">
    <source>
        <dbReference type="ARBA" id="ARBA00022481"/>
    </source>
</evidence>
<evidence type="ECO:0000259" key="10">
    <source>
        <dbReference type="Pfam" id="PF02501"/>
    </source>
</evidence>
<reference evidence="11 12" key="1">
    <citation type="submission" date="2024-10" db="EMBL/GenBank/DDBJ databases">
        <title>Aeromonas and Pseudomonas from the Cagarras Archipelago, Rio de Janeiro, Brazil.</title>
        <authorList>
            <person name="Canellas A.L.B."/>
            <person name="Laport M.S."/>
        </authorList>
    </citation>
    <scope>NUCLEOTIDE SEQUENCE [LARGE SCALE GENOMIC DNA]</scope>
    <source>
        <strain evidence="11 12">CPF-4</strain>
    </source>
</reference>
<dbReference type="Proteomes" id="UP001609821">
    <property type="component" value="Unassembled WGS sequence"/>
</dbReference>
<evidence type="ECO:0000256" key="2">
    <source>
        <dbReference type="ARBA" id="ARBA00008358"/>
    </source>
</evidence>
<comment type="PTM">
    <text evidence="9">Cleaved by prepilin peptidase.</text>
</comment>
<dbReference type="Gene3D" id="3.30.1300.30">
    <property type="entry name" value="GSPII I/J protein-like"/>
    <property type="match status" value="1"/>
</dbReference>
<dbReference type="PANTHER" id="PTHR38779">
    <property type="entry name" value="TYPE II SECRETION SYSTEM PROTEIN I-RELATED"/>
    <property type="match status" value="1"/>
</dbReference>
<comment type="subcellular location">
    <subcellularLocation>
        <location evidence="1 9">Cell inner membrane</location>
        <topology evidence="1 9">Single-pass membrane protein</topology>
    </subcellularLocation>
</comment>
<dbReference type="InterPro" id="IPR012902">
    <property type="entry name" value="N_methyl_site"/>
</dbReference>
<keyword evidence="3" id="KW-1003">Cell membrane</keyword>
<dbReference type="EMBL" id="JBINXB010000031">
    <property type="protein sequence ID" value="MFH6567863.1"/>
    <property type="molecule type" value="Genomic_DNA"/>
</dbReference>
<gene>
    <name evidence="11" type="primary">gspI</name>
    <name evidence="11" type="ORF">ACHMWK_18030</name>
</gene>
<dbReference type="InterPro" id="IPR045584">
    <property type="entry name" value="Pilin-like"/>
</dbReference>
<comment type="similarity">
    <text evidence="2 9">Belongs to the GSP I family.</text>
</comment>
<dbReference type="InterPro" id="IPR010052">
    <property type="entry name" value="T2SS_protein-GspI"/>
</dbReference>
<keyword evidence="12" id="KW-1185">Reference proteome</keyword>
<dbReference type="NCBIfam" id="TIGR02532">
    <property type="entry name" value="IV_pilin_GFxxxE"/>
    <property type="match status" value="1"/>
</dbReference>
<evidence type="ECO:0000256" key="7">
    <source>
        <dbReference type="ARBA" id="ARBA00022989"/>
    </source>
</evidence>
<sequence>MKRCDGFTLLEVMVALSIFATLSVALYSAAQHIASNNSGLSERSLAHWLADNRLTELRAGMRQIAAGQQPEKLDFGGRQWLLDSRVTSAPDPRLRQVSLEVSIVGPRPLRRALLSGFIEAHP</sequence>
<name>A0ABW7M4M2_9PSED</name>
<evidence type="ECO:0000313" key="12">
    <source>
        <dbReference type="Proteomes" id="UP001609821"/>
    </source>
</evidence>
<dbReference type="PANTHER" id="PTHR38779:SF2">
    <property type="entry name" value="TYPE II SECRETION SYSTEM PROTEIN I-RELATED"/>
    <property type="match status" value="1"/>
</dbReference>
<accession>A0ABW7M4M2</accession>
<protein>
    <recommendedName>
        <fullName evidence="9">Type II secretion system protein I</fullName>
        <shortName evidence="9">T2SS minor pseudopilin I</shortName>
    </recommendedName>
</protein>
<dbReference type="NCBIfam" id="TIGR01707">
    <property type="entry name" value="gspI"/>
    <property type="match status" value="1"/>
</dbReference>
<evidence type="ECO:0000313" key="11">
    <source>
        <dbReference type="EMBL" id="MFH6567863.1"/>
    </source>
</evidence>
<keyword evidence="8 9" id="KW-0472">Membrane</keyword>
<evidence type="ECO:0000256" key="6">
    <source>
        <dbReference type="ARBA" id="ARBA00022692"/>
    </source>
</evidence>
<comment type="subunit">
    <text evidence="9">Type II secretion is composed of four main components: the outer membrane complex, the inner membrane complex, the cytoplasmic secretion ATPase and the periplasm-spanning pseudopilus.</text>
</comment>
<evidence type="ECO:0000256" key="3">
    <source>
        <dbReference type="ARBA" id="ARBA00022475"/>
    </source>
</evidence>